<dbReference type="EMBL" id="CP003969">
    <property type="protein sequence ID" value="AGP38633.1"/>
    <property type="molecule type" value="Genomic_DNA"/>
</dbReference>
<evidence type="ECO:0000313" key="2">
    <source>
        <dbReference type="Proteomes" id="UP000014803"/>
    </source>
</evidence>
<proteinExistence type="predicted"/>
<dbReference type="KEGG" id="scu:SCE1572_31640"/>
<accession>S4Y6W7</accession>
<reference evidence="1 2" key="1">
    <citation type="journal article" date="2013" name="Sci. Rep.">
        <title>Extraordinary expansion of a Sorangium cellulosum genome from an alkaline milieu.</title>
        <authorList>
            <person name="Han K."/>
            <person name="Li Z.F."/>
            <person name="Peng R."/>
            <person name="Zhu L.P."/>
            <person name="Zhou T."/>
            <person name="Wang L.G."/>
            <person name="Li S.G."/>
            <person name="Zhang X.B."/>
            <person name="Hu W."/>
            <person name="Wu Z.H."/>
            <person name="Qin N."/>
            <person name="Li Y.Z."/>
        </authorList>
    </citation>
    <scope>NUCLEOTIDE SEQUENCE [LARGE SCALE GENOMIC DNA]</scope>
    <source>
        <strain evidence="1 2">So0157-2</strain>
    </source>
</reference>
<organism evidence="1 2">
    <name type="scientific">Sorangium cellulosum So0157-2</name>
    <dbReference type="NCBI Taxonomy" id="1254432"/>
    <lineage>
        <taxon>Bacteria</taxon>
        <taxon>Pseudomonadati</taxon>
        <taxon>Myxococcota</taxon>
        <taxon>Polyangia</taxon>
        <taxon>Polyangiales</taxon>
        <taxon>Polyangiaceae</taxon>
        <taxon>Sorangium</taxon>
    </lineage>
</organism>
<name>S4Y6W7_SORCE</name>
<dbReference type="PATRIC" id="fig|1254432.3.peg.7155"/>
<sequence>MGARLTLRGVKRLKLDLRAVLAEAVLGYTATELALNFARTHTGRMDESTAAEGGFEKRSAAGA</sequence>
<dbReference type="HOGENOM" id="CLU_2883556_0_0_7"/>
<dbReference type="Proteomes" id="UP000014803">
    <property type="component" value="Chromosome"/>
</dbReference>
<protein>
    <submittedName>
        <fullName evidence="1">Uncharacterized protein</fullName>
    </submittedName>
</protein>
<evidence type="ECO:0000313" key="1">
    <source>
        <dbReference type="EMBL" id="AGP38633.1"/>
    </source>
</evidence>
<dbReference type="AlphaFoldDB" id="S4Y6W7"/>
<gene>
    <name evidence="1" type="ORF">SCE1572_31640</name>
</gene>